<dbReference type="GO" id="GO:0004326">
    <property type="term" value="F:tetrahydrofolylpolyglutamate synthase activity"/>
    <property type="evidence" value="ECO:0000318"/>
    <property type="project" value="GO_Central"/>
</dbReference>
<evidence type="ECO:0000256" key="15">
    <source>
        <dbReference type="ARBA" id="ARBA00023136"/>
    </source>
</evidence>
<dbReference type="GeneID" id="112275496"/>
<evidence type="ECO:0000256" key="5">
    <source>
        <dbReference type="ARBA" id="ARBA00008276"/>
    </source>
</evidence>
<keyword evidence="6" id="KW-0963">Cytoplasm</keyword>
<dbReference type="Gramene" id="Pp3c23_670V3.1">
    <property type="protein sequence ID" value="Pp3c23_670V3.1"/>
    <property type="gene ID" value="Pp3c23_670"/>
</dbReference>
<keyword evidence="8 17" id="KW-0436">Ligase</keyword>
<dbReference type="GO" id="GO:0005743">
    <property type="term" value="C:mitochondrial inner membrane"/>
    <property type="evidence" value="ECO:0007669"/>
    <property type="project" value="UniProtKB-SubCell"/>
</dbReference>
<evidence type="ECO:0000256" key="16">
    <source>
        <dbReference type="ARBA" id="ARBA00047493"/>
    </source>
</evidence>
<evidence type="ECO:0000256" key="2">
    <source>
        <dbReference type="ARBA" id="ARBA00004305"/>
    </source>
</evidence>
<evidence type="ECO:0000256" key="11">
    <source>
        <dbReference type="ARBA" id="ARBA00022792"/>
    </source>
</evidence>
<evidence type="ECO:0000256" key="19">
    <source>
        <dbReference type="PIRSR" id="PIRSR038895-2"/>
    </source>
</evidence>
<reference evidence="20 22" key="2">
    <citation type="journal article" date="2018" name="Plant J.">
        <title>The Physcomitrella patens chromosome-scale assembly reveals moss genome structure and evolution.</title>
        <authorList>
            <person name="Lang D."/>
            <person name="Ullrich K.K."/>
            <person name="Murat F."/>
            <person name="Fuchs J."/>
            <person name="Jenkins J."/>
            <person name="Haas F.B."/>
            <person name="Piednoel M."/>
            <person name="Gundlach H."/>
            <person name="Van Bel M."/>
            <person name="Meyberg R."/>
            <person name="Vives C."/>
            <person name="Morata J."/>
            <person name="Symeonidi A."/>
            <person name="Hiss M."/>
            <person name="Muchero W."/>
            <person name="Kamisugi Y."/>
            <person name="Saleh O."/>
            <person name="Blanc G."/>
            <person name="Decker E.L."/>
            <person name="van Gessel N."/>
            <person name="Grimwood J."/>
            <person name="Hayes R.D."/>
            <person name="Graham S.W."/>
            <person name="Gunter L.E."/>
            <person name="McDaniel S.F."/>
            <person name="Hoernstein S.N.W."/>
            <person name="Larsson A."/>
            <person name="Li F.W."/>
            <person name="Perroud P.F."/>
            <person name="Phillips J."/>
            <person name="Ranjan P."/>
            <person name="Rokshar D.S."/>
            <person name="Rothfels C.J."/>
            <person name="Schneider L."/>
            <person name="Shu S."/>
            <person name="Stevenson D.W."/>
            <person name="Thummler F."/>
            <person name="Tillich M."/>
            <person name="Villarreal Aguilar J.C."/>
            <person name="Widiez T."/>
            <person name="Wong G.K."/>
            <person name="Wymore A."/>
            <person name="Zhang Y."/>
            <person name="Zimmer A.D."/>
            <person name="Quatrano R.S."/>
            <person name="Mayer K.F.X."/>
            <person name="Goodstein D."/>
            <person name="Casacuberta J.M."/>
            <person name="Vandepoele K."/>
            <person name="Reski R."/>
            <person name="Cuming A.C."/>
            <person name="Tuskan G.A."/>
            <person name="Maumus F."/>
            <person name="Salse J."/>
            <person name="Schmutz J."/>
            <person name="Rensing S.A."/>
        </authorList>
    </citation>
    <scope>NUCLEOTIDE SEQUENCE [LARGE SCALE GENOMIC DNA]</scope>
    <source>
        <strain evidence="21 22">cv. Gransden 2004</strain>
    </source>
</reference>
<dbReference type="GO" id="GO:0046872">
    <property type="term" value="F:metal ion binding"/>
    <property type="evidence" value="ECO:0007669"/>
    <property type="project" value="UniProtKB-KW"/>
</dbReference>
<dbReference type="InterPro" id="IPR036615">
    <property type="entry name" value="Mur_ligase_C_dom_sf"/>
</dbReference>
<dbReference type="UniPathway" id="UPA00850"/>
<dbReference type="STRING" id="3218.A0A2K1IHQ1"/>
<comment type="similarity">
    <text evidence="5 17">Belongs to the folylpolyglutamate synthase family.</text>
</comment>
<evidence type="ECO:0000256" key="17">
    <source>
        <dbReference type="PIRNR" id="PIRNR038895"/>
    </source>
</evidence>
<comment type="subcellular location">
    <subcellularLocation>
        <location evidence="3">Cytoplasm</location>
    </subcellularLocation>
    <subcellularLocation>
        <location evidence="1">Mitochondrion inner membrane</location>
    </subcellularLocation>
    <subcellularLocation>
        <location evidence="2">Mitochondrion matrix</location>
    </subcellularLocation>
</comment>
<dbReference type="GO" id="GO:0005524">
    <property type="term" value="F:ATP binding"/>
    <property type="evidence" value="ECO:0007669"/>
    <property type="project" value="UniProtKB-KW"/>
</dbReference>
<keyword evidence="13 19" id="KW-0460">Magnesium</keyword>
<dbReference type="Gene3D" id="3.40.1190.10">
    <property type="entry name" value="Mur-like, catalytic domain"/>
    <property type="match status" value="1"/>
</dbReference>
<feature type="binding site" evidence="19">
    <location>
        <position position="168"/>
    </location>
    <ligand>
        <name>Mg(2+)</name>
        <dbReference type="ChEBI" id="CHEBI:18420"/>
        <label>1</label>
    </ligand>
</feature>
<dbReference type="SUPFAM" id="SSF53244">
    <property type="entry name" value="MurD-like peptide ligases, peptide-binding domain"/>
    <property type="match status" value="1"/>
</dbReference>
<gene>
    <name evidence="21" type="primary">LOC112275496</name>
    <name evidence="20" type="ORF">PHYPA_027493</name>
</gene>
<proteinExistence type="inferred from homology"/>
<dbReference type="OrthoDB" id="5212574at2759"/>
<dbReference type="EC" id="6.3.2.17" evidence="17"/>
<dbReference type="AlphaFoldDB" id="A0A2K1IHQ1"/>
<dbReference type="PaxDb" id="3218-PP1S210_52V6.1"/>
<evidence type="ECO:0000256" key="14">
    <source>
        <dbReference type="ARBA" id="ARBA00023128"/>
    </source>
</evidence>
<dbReference type="Proteomes" id="UP000006727">
    <property type="component" value="Chromosome 23"/>
</dbReference>
<keyword evidence="11" id="KW-0999">Mitochondrion inner membrane</keyword>
<dbReference type="InterPro" id="IPR023600">
    <property type="entry name" value="Folylpolyglutamate_synth_euk"/>
</dbReference>
<feature type="binding site" evidence="19">
    <location>
        <position position="102"/>
    </location>
    <ligand>
        <name>Mg(2+)</name>
        <dbReference type="ChEBI" id="CHEBI:18420"/>
        <label>1</label>
    </ligand>
</feature>
<reference evidence="21" key="3">
    <citation type="submission" date="2020-12" db="UniProtKB">
        <authorList>
            <consortium name="EnsemblPlants"/>
        </authorList>
    </citation>
    <scope>IDENTIFICATION</scope>
</reference>
<dbReference type="GO" id="GO:0005829">
    <property type="term" value="C:cytosol"/>
    <property type="evidence" value="ECO:0000318"/>
    <property type="project" value="GO_Central"/>
</dbReference>
<comment type="catalytic activity">
    <reaction evidence="16 17">
        <text>(6S)-5,6,7,8-tetrahydrofolyl-(gamma-L-Glu)(n) + L-glutamate + ATP = (6S)-5,6,7,8-tetrahydrofolyl-(gamma-L-Glu)(n+1) + ADP + phosphate + H(+)</text>
        <dbReference type="Rhea" id="RHEA:10580"/>
        <dbReference type="Rhea" id="RHEA-COMP:14738"/>
        <dbReference type="Rhea" id="RHEA-COMP:14740"/>
        <dbReference type="ChEBI" id="CHEBI:15378"/>
        <dbReference type="ChEBI" id="CHEBI:29985"/>
        <dbReference type="ChEBI" id="CHEBI:30616"/>
        <dbReference type="ChEBI" id="CHEBI:43474"/>
        <dbReference type="ChEBI" id="CHEBI:141005"/>
        <dbReference type="ChEBI" id="CHEBI:456216"/>
        <dbReference type="EC" id="6.3.2.17"/>
    </reaction>
</comment>
<keyword evidence="14" id="KW-0496">Mitochondrion</keyword>
<dbReference type="PANTHER" id="PTHR11136">
    <property type="entry name" value="FOLYLPOLYGLUTAMATE SYNTHASE-RELATED"/>
    <property type="match status" value="1"/>
</dbReference>
<dbReference type="GO" id="GO:0005759">
    <property type="term" value="C:mitochondrial matrix"/>
    <property type="evidence" value="ECO:0007669"/>
    <property type="project" value="UniProtKB-SubCell"/>
</dbReference>
<keyword evidence="12 18" id="KW-0067">ATP-binding</keyword>
<evidence type="ECO:0000313" key="22">
    <source>
        <dbReference type="Proteomes" id="UP000006727"/>
    </source>
</evidence>
<dbReference type="PANTHER" id="PTHR11136:SF5">
    <property type="entry name" value="FOLYLPOLYGLUTAMATE SYNTHASE, MITOCHONDRIAL"/>
    <property type="match status" value="1"/>
</dbReference>
<dbReference type="GO" id="GO:0046901">
    <property type="term" value="P:tetrahydrofolylpolyglutamate biosynthetic process"/>
    <property type="evidence" value="ECO:0000318"/>
    <property type="project" value="GO_Central"/>
</dbReference>
<evidence type="ECO:0000256" key="13">
    <source>
        <dbReference type="ARBA" id="ARBA00022842"/>
    </source>
</evidence>
<dbReference type="SUPFAM" id="SSF53623">
    <property type="entry name" value="MurD-like peptide ligases, catalytic domain"/>
    <property type="match status" value="1"/>
</dbReference>
<dbReference type="NCBIfam" id="TIGR01499">
    <property type="entry name" value="folC"/>
    <property type="match status" value="1"/>
</dbReference>
<reference evidence="20 22" key="1">
    <citation type="journal article" date="2008" name="Science">
        <title>The Physcomitrella genome reveals evolutionary insights into the conquest of land by plants.</title>
        <authorList>
            <person name="Rensing S."/>
            <person name="Lang D."/>
            <person name="Zimmer A."/>
            <person name="Terry A."/>
            <person name="Salamov A."/>
            <person name="Shapiro H."/>
            <person name="Nishiyama T."/>
            <person name="Perroud P.-F."/>
            <person name="Lindquist E."/>
            <person name="Kamisugi Y."/>
            <person name="Tanahashi T."/>
            <person name="Sakakibara K."/>
            <person name="Fujita T."/>
            <person name="Oishi K."/>
            <person name="Shin-I T."/>
            <person name="Kuroki Y."/>
            <person name="Toyoda A."/>
            <person name="Suzuki Y."/>
            <person name="Hashimoto A."/>
            <person name="Yamaguchi K."/>
            <person name="Sugano A."/>
            <person name="Kohara Y."/>
            <person name="Fujiyama A."/>
            <person name="Anterola A."/>
            <person name="Aoki S."/>
            <person name="Ashton N."/>
            <person name="Barbazuk W.B."/>
            <person name="Barker E."/>
            <person name="Bennetzen J."/>
            <person name="Bezanilla M."/>
            <person name="Blankenship R."/>
            <person name="Cho S.H."/>
            <person name="Dutcher S."/>
            <person name="Estelle M."/>
            <person name="Fawcett J.A."/>
            <person name="Gundlach H."/>
            <person name="Hanada K."/>
            <person name="Heyl A."/>
            <person name="Hicks K.A."/>
            <person name="Hugh J."/>
            <person name="Lohr M."/>
            <person name="Mayer K."/>
            <person name="Melkozernov A."/>
            <person name="Murata T."/>
            <person name="Nelson D."/>
            <person name="Pils B."/>
            <person name="Prigge M."/>
            <person name="Reiss B."/>
            <person name="Renner T."/>
            <person name="Rombauts S."/>
            <person name="Rushton P."/>
            <person name="Sanderfoot A."/>
            <person name="Schween G."/>
            <person name="Shiu S.-H."/>
            <person name="Stueber K."/>
            <person name="Theodoulou F.L."/>
            <person name="Tu H."/>
            <person name="Van de Peer Y."/>
            <person name="Verrier P.J."/>
            <person name="Waters E."/>
            <person name="Wood A."/>
            <person name="Yang L."/>
            <person name="Cove D."/>
            <person name="Cuming A."/>
            <person name="Hasebe M."/>
            <person name="Lucas S."/>
            <person name="Mishler D.B."/>
            <person name="Reski R."/>
            <person name="Grigoriev I."/>
            <person name="Quatrano R.S."/>
            <person name="Boore J.L."/>
        </authorList>
    </citation>
    <scope>NUCLEOTIDE SEQUENCE [LARGE SCALE GENOMIC DNA]</scope>
    <source>
        <strain evidence="21 22">cv. Gransden 2004</strain>
    </source>
</reference>
<comment type="function">
    <text evidence="17">Catalyzes conversion of folates to polyglutamate derivatives allowing concentration of folate compounds in the cell and the intracellular retention of these cofactors, which are important substrates for most of the folate-dependent enzymes that are involved in one-carbon transfer reactions involved in purine, pyrimidine and amino acid synthesis.</text>
</comment>
<sequence length="545" mass="60706">MADGGTATMQTSNRSYEDAVVAMNSLITPTADLPPRDPTTGALNWNAHFRSFFRFIEILEMKEPLARLSVIHVAGTKGKGSTCAFTERMLRESGFRTGLFTSPHLLDVRERFRFNGEMISKDRFLYHFWWCWDRLQANNADLPGFFRFCTLLGLRMFTAEKVDVAILEVGLGGRLDATNIVESPVVCGIASLGYDHMELLGNTLAEIAWEKAGIFKAGVPAFTAPQPEEAMGSLQKRARELGITLKVAPALEDYGLSDLQLGLGGEHQRINAALAVALCKQWVMTRAPSEQHKELQKILGGGILPDSFVKGLQLTKWAGRAEVIHDPSGRLSFYIDGAHSPESMEACANWFCSRIKHEETTEVVQSSSNPERWNSKGFIMRRVLLFNCMPKRDPVLLLQPVINLCSKNGFPIHAAFFVPPYSSYTSVGTSHQAPTVTDATWQHTLQRHWESLWRDKLTDGSGFACLSRGERREPEIELLSTLKDASECNPQHGNMLGPSSAVLRSLPSALDHFRNCLTHHPQLRVQVLVTGSLYLVGDLLKLLKR</sequence>
<organism evidence="20">
    <name type="scientific">Physcomitrium patens</name>
    <name type="common">Spreading-leaved earth moss</name>
    <name type="synonym">Physcomitrella patens</name>
    <dbReference type="NCBI Taxonomy" id="3218"/>
    <lineage>
        <taxon>Eukaryota</taxon>
        <taxon>Viridiplantae</taxon>
        <taxon>Streptophyta</taxon>
        <taxon>Embryophyta</taxon>
        <taxon>Bryophyta</taxon>
        <taxon>Bryophytina</taxon>
        <taxon>Bryopsida</taxon>
        <taxon>Funariidae</taxon>
        <taxon>Funariales</taxon>
        <taxon>Funariaceae</taxon>
        <taxon>Physcomitrium</taxon>
    </lineage>
</organism>
<keyword evidence="15" id="KW-0472">Membrane</keyword>
<evidence type="ECO:0000256" key="6">
    <source>
        <dbReference type="ARBA" id="ARBA00022490"/>
    </source>
</evidence>
<dbReference type="InterPro" id="IPR001645">
    <property type="entry name" value="Folylpolyglutamate_synth"/>
</dbReference>
<dbReference type="InterPro" id="IPR036565">
    <property type="entry name" value="Mur-like_cat_sf"/>
</dbReference>
<evidence type="ECO:0000256" key="7">
    <source>
        <dbReference type="ARBA" id="ARBA00022563"/>
    </source>
</evidence>
<evidence type="ECO:0000256" key="10">
    <source>
        <dbReference type="ARBA" id="ARBA00022741"/>
    </source>
</evidence>
<evidence type="ECO:0000256" key="8">
    <source>
        <dbReference type="ARBA" id="ARBA00022598"/>
    </source>
</evidence>
<dbReference type="FunFam" id="3.40.1190.10:FF:000008">
    <property type="entry name" value="Folylpolyglutamate synthase"/>
    <property type="match status" value="1"/>
</dbReference>
<keyword evidence="10 18" id="KW-0547">Nucleotide-binding</keyword>
<feature type="binding site" evidence="18">
    <location>
        <position position="336"/>
    </location>
    <ligand>
        <name>ATP</name>
        <dbReference type="ChEBI" id="CHEBI:30616"/>
    </ligand>
</feature>
<dbReference type="InterPro" id="IPR018109">
    <property type="entry name" value="Folylpolyglutamate_synth_CS"/>
</dbReference>
<dbReference type="Gene3D" id="3.90.190.20">
    <property type="entry name" value="Mur ligase, C-terminal domain"/>
    <property type="match status" value="1"/>
</dbReference>
<dbReference type="Gramene" id="Pp3c23_670V3.2">
    <property type="protein sequence ID" value="Pp3c23_670V3.2"/>
    <property type="gene ID" value="Pp3c23_670"/>
</dbReference>
<keyword evidence="7 17" id="KW-0554">One-carbon metabolism</keyword>
<keyword evidence="22" id="KW-1185">Reference proteome</keyword>
<evidence type="ECO:0000313" key="20">
    <source>
        <dbReference type="EMBL" id="PNR28801.1"/>
    </source>
</evidence>
<dbReference type="PIRSF" id="PIRSF038895">
    <property type="entry name" value="FPGS"/>
    <property type="match status" value="1"/>
</dbReference>
<comment type="pathway">
    <text evidence="4 17">Cofactor biosynthesis; tetrahydrofolylpolyglutamate biosynthesis.</text>
</comment>
<feature type="binding site" evidence="18">
    <location>
        <position position="320"/>
    </location>
    <ligand>
        <name>ATP</name>
        <dbReference type="ChEBI" id="CHEBI:30616"/>
    </ligand>
</feature>
<dbReference type="EnsemblPlants" id="Pp3c23_670V3.2">
    <property type="protein sequence ID" value="Pp3c23_670V3.2"/>
    <property type="gene ID" value="Pp3c23_670"/>
</dbReference>
<evidence type="ECO:0000256" key="18">
    <source>
        <dbReference type="PIRSR" id="PIRSR038895-1"/>
    </source>
</evidence>
<dbReference type="GO" id="GO:0006730">
    <property type="term" value="P:one-carbon metabolic process"/>
    <property type="evidence" value="ECO:0007669"/>
    <property type="project" value="UniProtKB-KW"/>
</dbReference>
<feature type="binding site" evidence="19">
    <location>
        <position position="196"/>
    </location>
    <ligand>
        <name>Mg(2+)</name>
        <dbReference type="ChEBI" id="CHEBI:18420"/>
        <label>1</label>
    </ligand>
</feature>
<evidence type="ECO:0000256" key="12">
    <source>
        <dbReference type="ARBA" id="ARBA00022840"/>
    </source>
</evidence>
<evidence type="ECO:0000256" key="3">
    <source>
        <dbReference type="ARBA" id="ARBA00004496"/>
    </source>
</evidence>
<dbReference type="PROSITE" id="PS01011">
    <property type="entry name" value="FOLYLPOLYGLU_SYNT_1"/>
    <property type="match status" value="1"/>
</dbReference>
<evidence type="ECO:0000313" key="21">
    <source>
        <dbReference type="EnsemblPlants" id="Pp3c23_670V3.1"/>
    </source>
</evidence>
<dbReference type="RefSeq" id="XP_024361650.1">
    <property type="nucleotide sequence ID" value="XM_024505882.2"/>
</dbReference>
<protein>
    <recommendedName>
        <fullName evidence="17">Folylpolyglutamate synthase</fullName>
        <ecNumber evidence="17">6.3.2.17</ecNumber>
    </recommendedName>
    <alternativeName>
        <fullName evidence="17">Folylpoly-gamma-glutamate synthetase</fullName>
    </alternativeName>
    <alternativeName>
        <fullName evidence="17">Tetrahydrofolylpolyglutamate synthase</fullName>
    </alternativeName>
</protein>
<evidence type="ECO:0000256" key="9">
    <source>
        <dbReference type="ARBA" id="ARBA00022723"/>
    </source>
</evidence>
<dbReference type="PROSITE" id="PS01012">
    <property type="entry name" value="FOLYLPOLYGLU_SYNT_2"/>
    <property type="match status" value="1"/>
</dbReference>
<dbReference type="EMBL" id="ABEU02000023">
    <property type="protein sequence ID" value="PNR28801.1"/>
    <property type="molecule type" value="Genomic_DNA"/>
</dbReference>
<comment type="cofactor">
    <cofactor evidence="17">
        <name>a monovalent cation</name>
        <dbReference type="ChEBI" id="CHEBI:60242"/>
    </cofactor>
    <text evidence="17">A monovalent cation.</text>
</comment>
<dbReference type="GO" id="GO:0005739">
    <property type="term" value="C:mitochondrion"/>
    <property type="evidence" value="ECO:0000318"/>
    <property type="project" value="GO_Central"/>
</dbReference>
<evidence type="ECO:0000256" key="4">
    <source>
        <dbReference type="ARBA" id="ARBA00005150"/>
    </source>
</evidence>
<dbReference type="GO" id="GO:0005737">
    <property type="term" value="C:cytoplasm"/>
    <property type="evidence" value="ECO:0000318"/>
    <property type="project" value="GO_Central"/>
</dbReference>
<name>A0A2K1IHQ1_PHYPA</name>
<accession>A0A2K1IHQ1</accession>
<evidence type="ECO:0000256" key="1">
    <source>
        <dbReference type="ARBA" id="ARBA00004273"/>
    </source>
</evidence>
<dbReference type="EnsemblPlants" id="Pp3c23_670V3.1">
    <property type="protein sequence ID" value="Pp3c23_670V3.1"/>
    <property type="gene ID" value="Pp3c23_670"/>
</dbReference>
<dbReference type="OMA" id="THALFCT"/>
<keyword evidence="9 19" id="KW-0479">Metal-binding</keyword>